<dbReference type="AlphaFoldDB" id="A0A1V4SZ36"/>
<dbReference type="EC" id="2.7.6.3" evidence="13"/>
<evidence type="ECO:0000256" key="3">
    <source>
        <dbReference type="ARBA" id="ARBA00005013"/>
    </source>
</evidence>
<evidence type="ECO:0000259" key="14">
    <source>
        <dbReference type="PROSITE" id="PS00794"/>
    </source>
</evidence>
<comment type="pathway">
    <text evidence="3 13">Cofactor biosynthesis; tetrahydrofolate biosynthesis; 2-amino-4-hydroxy-6-hydroxymethyl-7,8-dihydropteridine diphosphate from 7,8-dihydroneopterin triphosphate: step 3/4.</text>
</comment>
<feature type="domain" description="7,8-dihydro-6-hydroxymethylpterin-pyrophosphokinase" evidence="14">
    <location>
        <begin position="206"/>
        <end position="217"/>
    </location>
</feature>
<dbReference type="PANTHER" id="PTHR43071:SF1">
    <property type="entry name" value="2-AMINO-4-HYDROXY-6-HYDROXYMETHYLDIHYDROPTERIDINE PYROPHOSPHOKINASE"/>
    <property type="match status" value="1"/>
</dbReference>
<dbReference type="InterPro" id="IPR000550">
    <property type="entry name" value="Hppk"/>
</dbReference>
<sequence length="271" mass="31682">MDKIYLKDVEIFGNHGVFKEEKVLGQKFIFDIELSLDLSKAGKENDLTASVHYGELCHEIEKICVEECFDLIETLGEKVSEHILYKYRMVKEVKVKVKKPWAPIGRHLKYAAIEVNRKWSESYLSIGSNIGDKEANLNKAVKMIDELDGVFVEKVSTFIKTEPWGFLDQEEFLNGALKIKTILSPKELMEKLLEIELKMKRKREMRWGPRIIDIDIIFFDDLISDDEYCILPHPRMEERSFVLEPLNEIAPNKLHPILKKRVFKLLEEVNK</sequence>
<dbReference type="CDD" id="cd00534">
    <property type="entry name" value="DHNA_DHNTPE"/>
    <property type="match status" value="1"/>
</dbReference>
<dbReference type="Gene3D" id="3.30.1130.10">
    <property type="match status" value="1"/>
</dbReference>
<dbReference type="Pfam" id="PF01288">
    <property type="entry name" value="HPPK"/>
    <property type="match status" value="1"/>
</dbReference>
<dbReference type="GO" id="GO:0016301">
    <property type="term" value="F:kinase activity"/>
    <property type="evidence" value="ECO:0007669"/>
    <property type="project" value="UniProtKB-KW"/>
</dbReference>
<evidence type="ECO:0000256" key="4">
    <source>
        <dbReference type="ARBA" id="ARBA00005051"/>
    </source>
</evidence>
<keyword evidence="8" id="KW-0547">Nucleotide-binding</keyword>
<evidence type="ECO:0000313" key="15">
    <source>
        <dbReference type="EMBL" id="OPX49570.1"/>
    </source>
</evidence>
<dbReference type="EC" id="4.1.2.25" evidence="13"/>
<dbReference type="GO" id="GO:0005524">
    <property type="term" value="F:ATP binding"/>
    <property type="evidence" value="ECO:0007669"/>
    <property type="project" value="UniProtKB-KW"/>
</dbReference>
<dbReference type="InterPro" id="IPR006156">
    <property type="entry name" value="Dihydroneopterin_aldolase"/>
</dbReference>
<evidence type="ECO:0000256" key="8">
    <source>
        <dbReference type="ARBA" id="ARBA00022741"/>
    </source>
</evidence>
<reference evidence="15 16" key="1">
    <citation type="submission" date="2016-02" db="EMBL/GenBank/DDBJ databases">
        <title>Genome sequence of Clostridium thermobutyricum DSM 4928.</title>
        <authorList>
            <person name="Poehlein A."/>
            <person name="Daniel R."/>
        </authorList>
    </citation>
    <scope>NUCLEOTIDE SEQUENCE [LARGE SCALE GENOMIC DNA]</scope>
    <source>
        <strain evidence="15 16">DSM 4928</strain>
    </source>
</reference>
<dbReference type="GO" id="GO:0046654">
    <property type="term" value="P:tetrahydrofolate biosynthetic process"/>
    <property type="evidence" value="ECO:0007669"/>
    <property type="project" value="UniProtKB-UniRule"/>
</dbReference>
<evidence type="ECO:0000256" key="7">
    <source>
        <dbReference type="ARBA" id="ARBA00022679"/>
    </source>
</evidence>
<dbReference type="UniPathway" id="UPA00077">
    <property type="reaction ID" value="UER00154"/>
</dbReference>
<dbReference type="SUPFAM" id="SSF55620">
    <property type="entry name" value="Tetrahydrobiopterin biosynthesis enzymes-like"/>
    <property type="match status" value="1"/>
</dbReference>
<dbReference type="EMBL" id="LTAY01000022">
    <property type="protein sequence ID" value="OPX49570.1"/>
    <property type="molecule type" value="Genomic_DNA"/>
</dbReference>
<dbReference type="PROSITE" id="PS00794">
    <property type="entry name" value="HPPK"/>
    <property type="match status" value="1"/>
</dbReference>
<keyword evidence="7" id="KW-0808">Transferase</keyword>
<evidence type="ECO:0000256" key="6">
    <source>
        <dbReference type="ARBA" id="ARBA00009640"/>
    </source>
</evidence>
<dbReference type="FunFam" id="3.30.1130.10:FF:000003">
    <property type="entry name" value="7,8-dihydroneopterin aldolase"/>
    <property type="match status" value="1"/>
</dbReference>
<comment type="similarity">
    <text evidence="5 13">Belongs to the DHNA family.</text>
</comment>
<proteinExistence type="inferred from homology"/>
<evidence type="ECO:0000256" key="12">
    <source>
        <dbReference type="ARBA" id="ARBA00023239"/>
    </source>
</evidence>
<evidence type="ECO:0000256" key="1">
    <source>
        <dbReference type="ARBA" id="ARBA00000198"/>
    </source>
</evidence>
<dbReference type="NCBIfam" id="TIGR00526">
    <property type="entry name" value="folB_dom"/>
    <property type="match status" value="1"/>
</dbReference>
<evidence type="ECO:0000256" key="2">
    <source>
        <dbReference type="ARBA" id="ARBA00001353"/>
    </source>
</evidence>
<dbReference type="CDD" id="cd00483">
    <property type="entry name" value="HPPK"/>
    <property type="match status" value="1"/>
</dbReference>
<keyword evidence="9" id="KW-0418">Kinase</keyword>
<dbReference type="Proteomes" id="UP000191448">
    <property type="component" value="Unassembled WGS sequence"/>
</dbReference>
<comment type="pathway">
    <text evidence="4">Cofactor biosynthesis; tetrahydrofolate biosynthesis; 2-amino-4-hydroxy-6-hydroxymethyl-7,8-dihydropteridine diphosphate from 7,8-dihydroneopterin triphosphate: step 4/4.</text>
</comment>
<evidence type="ECO:0000313" key="16">
    <source>
        <dbReference type="Proteomes" id="UP000191448"/>
    </source>
</evidence>
<dbReference type="RefSeq" id="WP_002597058.1">
    <property type="nucleotide sequence ID" value="NZ_LTAY01000022.1"/>
</dbReference>
<evidence type="ECO:0000256" key="9">
    <source>
        <dbReference type="ARBA" id="ARBA00022777"/>
    </source>
</evidence>
<comment type="catalytic activity">
    <reaction evidence="2 13">
        <text>7,8-dihydroneopterin = 6-hydroxymethyl-7,8-dihydropterin + glycolaldehyde</text>
        <dbReference type="Rhea" id="RHEA:10540"/>
        <dbReference type="ChEBI" id="CHEBI:17001"/>
        <dbReference type="ChEBI" id="CHEBI:17071"/>
        <dbReference type="ChEBI" id="CHEBI:44841"/>
        <dbReference type="EC" id="4.1.2.25"/>
    </reaction>
</comment>
<evidence type="ECO:0000256" key="5">
    <source>
        <dbReference type="ARBA" id="ARBA00005708"/>
    </source>
</evidence>
<protein>
    <recommendedName>
        <fullName evidence="13">Bifunctional folate synthesis protein</fullName>
    </recommendedName>
    <domain>
        <recommendedName>
            <fullName evidence="13">Dihydroneopterin aldolase</fullName>
            <shortName evidence="13">DHNA</shortName>
            <ecNumber evidence="13">4.1.2.25</ecNumber>
        </recommendedName>
        <alternativeName>
            <fullName evidence="13">7,8-dihydroneopterin aldolase</fullName>
        </alternativeName>
    </domain>
    <domain>
        <recommendedName>
            <fullName evidence="13">2-amino-4-hydroxy-6-hydroxymethyldihydropteridine pyrophosphokinase</fullName>
            <ecNumber evidence="13">2.7.6.3</ecNumber>
        </recommendedName>
        <alternativeName>
            <fullName evidence="13">6-hydroxymethyl-7,8-dihydropterin pyrophosphokinase</fullName>
            <shortName evidence="13">PPPK</shortName>
        </alternativeName>
        <alternativeName>
            <fullName evidence="13">7,8-dihydro-6-hydroxymethylpterin pyrophosphokinase</fullName>
            <shortName evidence="13">HPPK</shortName>
        </alternativeName>
    </domain>
</protein>
<name>A0A1V4SZ36_9CLOT</name>
<dbReference type="Pfam" id="PF02152">
    <property type="entry name" value="FolB"/>
    <property type="match status" value="1"/>
</dbReference>
<dbReference type="SMART" id="SM00905">
    <property type="entry name" value="FolB"/>
    <property type="match status" value="1"/>
</dbReference>
<organism evidence="15 16">
    <name type="scientific">Clostridium thermobutyricum DSM 4928</name>
    <dbReference type="NCBI Taxonomy" id="1121339"/>
    <lineage>
        <taxon>Bacteria</taxon>
        <taxon>Bacillati</taxon>
        <taxon>Bacillota</taxon>
        <taxon>Clostridia</taxon>
        <taxon>Eubacteriales</taxon>
        <taxon>Clostridiaceae</taxon>
        <taxon>Clostridium</taxon>
    </lineage>
</organism>
<dbReference type="InterPro" id="IPR035907">
    <property type="entry name" value="Hppk_sf"/>
</dbReference>
<gene>
    <name evidence="15" type="primary">sulD</name>
    <name evidence="15" type="ORF">CLTHE_05440</name>
</gene>
<dbReference type="GO" id="GO:0046656">
    <property type="term" value="P:folic acid biosynthetic process"/>
    <property type="evidence" value="ECO:0007669"/>
    <property type="project" value="UniProtKB-UniRule"/>
</dbReference>
<dbReference type="NCBIfam" id="TIGR01498">
    <property type="entry name" value="folK"/>
    <property type="match status" value="1"/>
</dbReference>
<dbReference type="Gene3D" id="3.30.70.560">
    <property type="entry name" value="7,8-Dihydro-6-hydroxymethylpterin-pyrophosphokinase HPPK"/>
    <property type="match status" value="1"/>
</dbReference>
<keyword evidence="12 13" id="KW-0456">Lyase</keyword>
<dbReference type="InterPro" id="IPR043133">
    <property type="entry name" value="GTP-CH-I_C/QueF"/>
</dbReference>
<dbReference type="OrthoDB" id="9808041at2"/>
<dbReference type="NCBIfam" id="TIGR00525">
    <property type="entry name" value="folB"/>
    <property type="match status" value="1"/>
</dbReference>
<dbReference type="InterPro" id="IPR006157">
    <property type="entry name" value="FolB_dom"/>
</dbReference>
<keyword evidence="10" id="KW-0067">ATP-binding</keyword>
<evidence type="ECO:0000256" key="13">
    <source>
        <dbReference type="RuleBase" id="RU362079"/>
    </source>
</evidence>
<dbReference type="GO" id="GO:0003848">
    <property type="term" value="F:2-amino-4-hydroxy-6-hydroxymethyldihydropteridine diphosphokinase activity"/>
    <property type="evidence" value="ECO:0007669"/>
    <property type="project" value="UniProtKB-EC"/>
</dbReference>
<accession>A0A1V4SZ36</accession>
<dbReference type="PANTHER" id="PTHR43071">
    <property type="entry name" value="2-AMINO-4-HYDROXY-6-HYDROXYMETHYLDIHYDROPTERIDINE PYROPHOSPHOKINASE"/>
    <property type="match status" value="1"/>
</dbReference>
<comment type="catalytic activity">
    <reaction evidence="1">
        <text>6-hydroxymethyl-7,8-dihydropterin + ATP = (7,8-dihydropterin-6-yl)methyl diphosphate + AMP + H(+)</text>
        <dbReference type="Rhea" id="RHEA:11412"/>
        <dbReference type="ChEBI" id="CHEBI:15378"/>
        <dbReference type="ChEBI" id="CHEBI:30616"/>
        <dbReference type="ChEBI" id="CHEBI:44841"/>
        <dbReference type="ChEBI" id="CHEBI:72950"/>
        <dbReference type="ChEBI" id="CHEBI:456215"/>
        <dbReference type="EC" id="2.7.6.3"/>
    </reaction>
</comment>
<comment type="function">
    <text evidence="13">Catalyzes the conversion of 7,8-dihydroneopterin to 6-hydroxymethyl-7,8-dihydropterin.</text>
</comment>
<keyword evidence="11 13" id="KW-0289">Folate biosynthesis</keyword>
<evidence type="ECO:0000256" key="11">
    <source>
        <dbReference type="ARBA" id="ARBA00022909"/>
    </source>
</evidence>
<dbReference type="SUPFAM" id="SSF55083">
    <property type="entry name" value="6-hydroxymethyl-7,8-dihydropterin pyrophosphokinase, HPPK"/>
    <property type="match status" value="1"/>
</dbReference>
<comment type="similarity">
    <text evidence="6">In the N-terminal section; belongs to the DHNA family.</text>
</comment>
<dbReference type="GO" id="GO:0004150">
    <property type="term" value="F:dihydroneopterin aldolase activity"/>
    <property type="evidence" value="ECO:0007669"/>
    <property type="project" value="UniProtKB-UniRule"/>
</dbReference>
<evidence type="ECO:0000256" key="10">
    <source>
        <dbReference type="ARBA" id="ARBA00022840"/>
    </source>
</evidence>
<comment type="caution">
    <text evidence="15">The sequence shown here is derived from an EMBL/GenBank/DDBJ whole genome shotgun (WGS) entry which is preliminary data.</text>
</comment>